<dbReference type="InterPro" id="IPR001296">
    <property type="entry name" value="Glyco_trans_1"/>
</dbReference>
<protein>
    <submittedName>
        <fullName evidence="3">Glycosyltransferase family 4 protein</fullName>
    </submittedName>
</protein>
<comment type="caution">
    <text evidence="3">The sequence shown here is derived from an EMBL/GenBank/DDBJ whole genome shotgun (WGS) entry which is preliminary data.</text>
</comment>
<dbReference type="SUPFAM" id="SSF53756">
    <property type="entry name" value="UDP-Glycosyltransferase/glycogen phosphorylase"/>
    <property type="match status" value="1"/>
</dbReference>
<gene>
    <name evidence="3" type="ORF">ICC18_20275</name>
</gene>
<proteinExistence type="predicted"/>
<dbReference type="EMBL" id="JACVVD010000007">
    <property type="protein sequence ID" value="MBD0382458.1"/>
    <property type="molecule type" value="Genomic_DNA"/>
</dbReference>
<dbReference type="Proteomes" id="UP000650466">
    <property type="component" value="Unassembled WGS sequence"/>
</dbReference>
<accession>A0A926KSE2</accession>
<dbReference type="Pfam" id="PF00534">
    <property type="entry name" value="Glycos_transf_1"/>
    <property type="match status" value="1"/>
</dbReference>
<evidence type="ECO:0000313" key="3">
    <source>
        <dbReference type="EMBL" id="MBD0382458.1"/>
    </source>
</evidence>
<dbReference type="GO" id="GO:0016757">
    <property type="term" value="F:glycosyltransferase activity"/>
    <property type="evidence" value="ECO:0007669"/>
    <property type="project" value="InterPro"/>
</dbReference>
<feature type="domain" description="Glycosyl transferase family 1" evidence="2">
    <location>
        <begin position="475"/>
        <end position="632"/>
    </location>
</feature>
<sequence length="737" mass="85365">MNKISPLPHKSQDLASIRDAYERLKDMHEEQCILHDQLHMQAIALDEQIQTLDETIRNLQRDNIAVKSQHNLLFENEYDARRNYYIQFLKSELSDYSREIASLFKNRTYKGIVVGLNAMHELSVQRHQRILKELAQDGYLCFLCESSEQFSIRELNPNLYVIAQQEYLLPVLQNTHVLVLNSWLIQHALIDCLPHRTLWYDVPDQVNGFSYCDDGMLLKHYEALHQADIITYSMKKLQINLGWRSDAIYLSGAVQTADVKAIEAKLQCNVNSLSIYANRSYDRHVSVFTATFLDYEGDNYYSGGAERYLMDLHQLCAELGYELDLYQYGNYSWYRKFRQINVYSLGHAGLNIHEFTMDALVSFNHRFIHTVDGRFDVNIYSAFFQAYPDAAHPSIGISHGVAWDHPQCRFHDPQTFWNSNIRYIESAKKLQKIISVDTNTPNWFQTVSFDTSMKMETIPNYVDPEEFHPDPDCSQNDKIRIVFPRRLYGARGLDLTLDIVDLILERYPQVEFHFVGKGFTEDLQKVEAKQKKWPGRVFRYHRDPDDMHQVYKNADIVLIPTLHSEGTSLSCLEACATGNTVIATRVGGLTDLIIDRYNGRLISPNSKELQEAIIECLNDPEMRQRLSRNAIEVSKAFNKDVWKQRWKQTLLESIQPSPGETDSSSVINRVKTVEIIGYSKEKADVASPLICDFLLKGYAVFIRAEKDDVSNPSFGRLQWISMQTELYFEPDEQLTLS</sequence>
<reference evidence="3" key="1">
    <citation type="submission" date="2020-09" db="EMBL/GenBank/DDBJ databases">
        <title>Draft Genome Sequence of Paenibacillus sp. WST5.</title>
        <authorList>
            <person name="Bao Z."/>
        </authorList>
    </citation>
    <scope>NUCLEOTIDE SEQUENCE</scope>
    <source>
        <strain evidence="3">WST5</strain>
    </source>
</reference>
<evidence type="ECO:0000259" key="2">
    <source>
        <dbReference type="Pfam" id="PF00534"/>
    </source>
</evidence>
<dbReference type="PANTHER" id="PTHR12526">
    <property type="entry name" value="GLYCOSYLTRANSFERASE"/>
    <property type="match status" value="1"/>
</dbReference>
<dbReference type="PANTHER" id="PTHR12526:SF630">
    <property type="entry name" value="GLYCOSYLTRANSFERASE"/>
    <property type="match status" value="1"/>
</dbReference>
<evidence type="ECO:0000256" key="1">
    <source>
        <dbReference type="SAM" id="Coils"/>
    </source>
</evidence>
<dbReference type="RefSeq" id="WP_188176240.1">
    <property type="nucleotide sequence ID" value="NZ_JACVVD010000007.1"/>
</dbReference>
<name>A0A926KSE2_9BACL</name>
<dbReference type="AlphaFoldDB" id="A0A926KSE2"/>
<feature type="coiled-coil region" evidence="1">
    <location>
        <begin position="42"/>
        <end position="106"/>
    </location>
</feature>
<keyword evidence="1" id="KW-0175">Coiled coil</keyword>
<dbReference type="CDD" id="cd03801">
    <property type="entry name" value="GT4_PimA-like"/>
    <property type="match status" value="1"/>
</dbReference>
<keyword evidence="4" id="KW-1185">Reference proteome</keyword>
<organism evidence="3 4">
    <name type="scientific">Paenibacillus sedimenti</name>
    <dbReference type="NCBI Taxonomy" id="2770274"/>
    <lineage>
        <taxon>Bacteria</taxon>
        <taxon>Bacillati</taxon>
        <taxon>Bacillota</taxon>
        <taxon>Bacilli</taxon>
        <taxon>Bacillales</taxon>
        <taxon>Paenibacillaceae</taxon>
        <taxon>Paenibacillus</taxon>
    </lineage>
</organism>
<evidence type="ECO:0000313" key="4">
    <source>
        <dbReference type="Proteomes" id="UP000650466"/>
    </source>
</evidence>
<dbReference type="Gene3D" id="3.40.50.2000">
    <property type="entry name" value="Glycogen Phosphorylase B"/>
    <property type="match status" value="2"/>
</dbReference>